<dbReference type="Proteomes" id="UP001597252">
    <property type="component" value="Unassembled WGS sequence"/>
</dbReference>
<dbReference type="EMBL" id="JBHTON010000028">
    <property type="protein sequence ID" value="MFD1485361.1"/>
    <property type="molecule type" value="Genomic_DNA"/>
</dbReference>
<reference evidence="2" key="1">
    <citation type="journal article" date="2019" name="Int. J. Syst. Evol. Microbiol.">
        <title>The Global Catalogue of Microorganisms (GCM) 10K type strain sequencing project: providing services to taxonomists for standard genome sequencing and annotation.</title>
        <authorList>
            <consortium name="The Broad Institute Genomics Platform"/>
            <consortium name="The Broad Institute Genome Sequencing Center for Infectious Disease"/>
            <person name="Wu L."/>
            <person name="Ma J."/>
        </authorList>
    </citation>
    <scope>NUCLEOTIDE SEQUENCE [LARGE SCALE GENOMIC DNA]</scope>
    <source>
        <strain evidence="2">CCM 8903</strain>
    </source>
</reference>
<dbReference type="RefSeq" id="WP_125751493.1">
    <property type="nucleotide sequence ID" value="NZ_JBHTON010000028.1"/>
</dbReference>
<evidence type="ECO:0000313" key="1">
    <source>
        <dbReference type="EMBL" id="MFD1485361.1"/>
    </source>
</evidence>
<keyword evidence="2" id="KW-1185">Reference proteome</keyword>
<organism evidence="1 2">
    <name type="scientific">Lacticaseibacillus baoqingensis</name>
    <dbReference type="NCBI Taxonomy" id="2486013"/>
    <lineage>
        <taxon>Bacteria</taxon>
        <taxon>Bacillati</taxon>
        <taxon>Bacillota</taxon>
        <taxon>Bacilli</taxon>
        <taxon>Lactobacillales</taxon>
        <taxon>Lactobacillaceae</taxon>
        <taxon>Lacticaseibacillus</taxon>
    </lineage>
</organism>
<sequence length="103" mass="11817">MDFHADLGDSNAFTQLLAKALMTFIKPLLPKLIEAAIDDYLPQKALTAEQLKKVLNIKSDRRLHEIIDRPDFPKIPCGSQYRYWPRAVDQYLTTHNLGMEMSA</sequence>
<evidence type="ECO:0008006" key="3">
    <source>
        <dbReference type="Google" id="ProtNLM"/>
    </source>
</evidence>
<accession>A0ABW4EAB1</accession>
<name>A0ABW4EAB1_9LACO</name>
<evidence type="ECO:0000313" key="2">
    <source>
        <dbReference type="Proteomes" id="UP001597252"/>
    </source>
</evidence>
<protein>
    <recommendedName>
        <fullName evidence="3">DNA-binding protein</fullName>
    </recommendedName>
</protein>
<gene>
    <name evidence="1" type="ORF">ACFQ5J_08980</name>
</gene>
<proteinExistence type="predicted"/>
<comment type="caution">
    <text evidence="1">The sequence shown here is derived from an EMBL/GenBank/DDBJ whole genome shotgun (WGS) entry which is preliminary data.</text>
</comment>